<sequence>MESATYGKHGDSSLNEDGLFVGDAFVAVVDGVTSKCRLVRWNPSPGVIARESLLETLAVADVEHPDMDVHTMQRLLDSSLRGRYDDVPDHPRDFFDVHPEERLAANAVVFSAARREIWLFGDCQAMVNGTIVPTTKRVDVVLAAVRSMVCRLYDMADADGRRMISEELGSGLNGGLNGGSAAERGIAAFPADDERDIGREAISPLLRLQSRFANRRDDAFGYFVFDGYTDREWPVPVIPVNSSDEIILASDGYPILKRSLEESERALSQLRDRDPRLIREFESTKGFPNGSGFFDDRTYIRFVV</sequence>
<protein>
    <recommendedName>
        <fullName evidence="3">PPM-type phosphatase domain-containing protein</fullName>
    </recommendedName>
</protein>
<comment type="caution">
    <text evidence="1">The sequence shown here is derived from an EMBL/GenBank/DDBJ whole genome shotgun (WGS) entry which is preliminary data.</text>
</comment>
<dbReference type="RefSeq" id="WP_101617758.1">
    <property type="nucleotide sequence ID" value="NZ_NMWU01000035.1"/>
</dbReference>
<keyword evidence="2" id="KW-1185">Reference proteome</keyword>
<reference evidence="1 2" key="1">
    <citation type="submission" date="2017-07" db="EMBL/GenBank/DDBJ databases">
        <title>Bifidobacterium novel species.</title>
        <authorList>
            <person name="Lugli G.A."/>
            <person name="Milani C."/>
            <person name="Duranti S."/>
            <person name="Mangifesta M."/>
        </authorList>
    </citation>
    <scope>NUCLEOTIDE SEQUENCE [LARGE SCALE GENOMIC DNA]</scope>
    <source>
        <strain evidence="2">Uis1B</strain>
    </source>
</reference>
<name>A0A2N5J845_9BIFI</name>
<dbReference type="EMBL" id="NMWU01000035">
    <property type="protein sequence ID" value="PLS30361.1"/>
    <property type="molecule type" value="Genomic_DNA"/>
</dbReference>
<gene>
    <name evidence="1" type="ORF">Uis1B_1848</name>
</gene>
<evidence type="ECO:0008006" key="3">
    <source>
        <dbReference type="Google" id="ProtNLM"/>
    </source>
</evidence>
<dbReference type="Proteomes" id="UP000235050">
    <property type="component" value="Unassembled WGS sequence"/>
</dbReference>
<evidence type="ECO:0000313" key="1">
    <source>
        <dbReference type="EMBL" id="PLS30361.1"/>
    </source>
</evidence>
<dbReference type="OrthoDB" id="508128at2"/>
<proteinExistence type="predicted"/>
<accession>A0A2N5J845</accession>
<dbReference type="AlphaFoldDB" id="A0A2N5J845"/>
<evidence type="ECO:0000313" key="2">
    <source>
        <dbReference type="Proteomes" id="UP000235050"/>
    </source>
</evidence>
<organism evidence="1 2">
    <name type="scientific">Bifidobacterium margollesii</name>
    <dbReference type="NCBI Taxonomy" id="2020964"/>
    <lineage>
        <taxon>Bacteria</taxon>
        <taxon>Bacillati</taxon>
        <taxon>Actinomycetota</taxon>
        <taxon>Actinomycetes</taxon>
        <taxon>Bifidobacteriales</taxon>
        <taxon>Bifidobacteriaceae</taxon>
        <taxon>Bifidobacterium</taxon>
    </lineage>
</organism>